<name>A0A0U5JWI5_LIMRT</name>
<gene>
    <name evidence="1" type="ORF">LRLP16767_LRLP167_00167</name>
</gene>
<proteinExistence type="predicted"/>
<sequence>MAMPKTVKYSPYLFSEVADFGVTKTVTNPYSGVNESSFVKSFSLHVYPQKRTLDMQYRSLGTNYVNAITLVVRHNNRLNDQLRVKYKGEEYKILNISSDDSANYMTYDFLTLQNVKELGGNG</sequence>
<dbReference type="Pfam" id="PF05521">
    <property type="entry name" value="Phage_HCP"/>
    <property type="match status" value="1"/>
</dbReference>
<evidence type="ECO:0000313" key="1">
    <source>
        <dbReference type="EMBL" id="CUR41831.1"/>
    </source>
</evidence>
<accession>A0A0U5JWI5</accession>
<dbReference type="RefSeq" id="WP_231127657.1">
    <property type="nucleotide sequence ID" value="NZ_CP054657.1"/>
</dbReference>
<reference evidence="1" key="1">
    <citation type="submission" date="2015-10" db="EMBL/GenBank/DDBJ databases">
        <authorList>
            <person name="Gilbert D.G."/>
        </authorList>
    </citation>
    <scope>NUCLEOTIDE SEQUENCE</scope>
    <source>
        <strain evidence="1">Lp167-67</strain>
    </source>
</reference>
<dbReference type="EMBL" id="LN887698">
    <property type="protein sequence ID" value="CUR41831.1"/>
    <property type="molecule type" value="Genomic_DNA"/>
</dbReference>
<protein>
    <submittedName>
        <fullName evidence="1">Phage capsid and scaffold</fullName>
    </submittedName>
</protein>
<dbReference type="AlphaFoldDB" id="A0A0U5JWI5"/>
<dbReference type="InterPro" id="IPR008767">
    <property type="entry name" value="Phage_SPP1_head-tail_adaptor"/>
</dbReference>
<organism evidence="1">
    <name type="scientific">Limosilactobacillus reuteri</name>
    <name type="common">Lactobacillus reuteri</name>
    <dbReference type="NCBI Taxonomy" id="1598"/>
    <lineage>
        <taxon>Bacteria</taxon>
        <taxon>Bacillati</taxon>
        <taxon>Bacillota</taxon>
        <taxon>Bacilli</taxon>
        <taxon>Lactobacillales</taxon>
        <taxon>Lactobacillaceae</taxon>
        <taxon>Limosilactobacillus</taxon>
    </lineage>
</organism>
<dbReference type="NCBIfam" id="TIGR01563">
    <property type="entry name" value="gp16_SPP1"/>
    <property type="match status" value="1"/>
</dbReference>